<organism evidence="2 3">
    <name type="scientific">Amniculicola lignicola CBS 123094</name>
    <dbReference type="NCBI Taxonomy" id="1392246"/>
    <lineage>
        <taxon>Eukaryota</taxon>
        <taxon>Fungi</taxon>
        <taxon>Dikarya</taxon>
        <taxon>Ascomycota</taxon>
        <taxon>Pezizomycotina</taxon>
        <taxon>Dothideomycetes</taxon>
        <taxon>Pleosporomycetidae</taxon>
        <taxon>Pleosporales</taxon>
        <taxon>Amniculicolaceae</taxon>
        <taxon>Amniculicola</taxon>
    </lineage>
</organism>
<evidence type="ECO:0000259" key="1">
    <source>
        <dbReference type="PROSITE" id="PS50181"/>
    </source>
</evidence>
<dbReference type="InterPro" id="IPR036047">
    <property type="entry name" value="F-box-like_dom_sf"/>
</dbReference>
<dbReference type="EMBL" id="ML977575">
    <property type="protein sequence ID" value="KAF2002892.1"/>
    <property type="molecule type" value="Genomic_DNA"/>
</dbReference>
<dbReference type="SUPFAM" id="SSF81383">
    <property type="entry name" value="F-box domain"/>
    <property type="match status" value="1"/>
</dbReference>
<evidence type="ECO:0000313" key="3">
    <source>
        <dbReference type="Proteomes" id="UP000799779"/>
    </source>
</evidence>
<dbReference type="InterPro" id="IPR001810">
    <property type="entry name" value="F-box_dom"/>
</dbReference>
<keyword evidence="3" id="KW-1185">Reference proteome</keyword>
<feature type="domain" description="F-box" evidence="1">
    <location>
        <begin position="1"/>
        <end position="48"/>
    </location>
</feature>
<dbReference type="Proteomes" id="UP000799779">
    <property type="component" value="Unassembled WGS sequence"/>
</dbReference>
<dbReference type="PROSITE" id="PS50181">
    <property type="entry name" value="FBOX"/>
    <property type="match status" value="1"/>
</dbReference>
<gene>
    <name evidence="2" type="ORF">P154DRAFT_461872</name>
</gene>
<feature type="non-terminal residue" evidence="2">
    <location>
        <position position="472"/>
    </location>
</feature>
<dbReference type="CDD" id="cd09917">
    <property type="entry name" value="F-box_SF"/>
    <property type="match status" value="1"/>
</dbReference>
<sequence>MAKLTDLPTELLVEVFSYLGSIDDVHHLARACKDLSSIIQKQAVYVDIMRTIIIRSPAHRSDIQLCSLLALHKDLLNCWEQRLETITFYNRRFVDGSSVNLDPDEYLSDAQVYDILVRWQGLKGFQKMWLARELEMDDYLGFGEHSDATELSKAYETLLSRSYSAANSPKRIHKHTVCYTSLNSDQIARFHAAITCLWVVNEVRWVLAQFTYPSDRFDAPAQLMMGFRKDLEERVKTPLLDEIDVYAMYQFLYHHVLPLHAHVLSDQPSTRLPLTFSSHPLNGPSQAAKYLHLFLLAGQTYLQPPDLIELAVRNHCAQQPPYHSVPPRSTRNYQRPYQAHCFPPITSLHAAIPTYGPHPESSLIITHINIIQRASPSRTFHSPPRLLRNNPGRHPQASSLFNIEDTLEDWLEEQCLVEFDKYARRGKERRDIRHAWEGSWVEDGIRWEVWWWAGGEDKARAKMERWVEEMIE</sequence>
<evidence type="ECO:0000313" key="2">
    <source>
        <dbReference type="EMBL" id="KAF2002892.1"/>
    </source>
</evidence>
<dbReference type="OrthoDB" id="5384804at2759"/>
<reference evidence="2" key="1">
    <citation type="journal article" date="2020" name="Stud. Mycol.">
        <title>101 Dothideomycetes genomes: a test case for predicting lifestyles and emergence of pathogens.</title>
        <authorList>
            <person name="Haridas S."/>
            <person name="Albert R."/>
            <person name="Binder M."/>
            <person name="Bloem J."/>
            <person name="Labutti K."/>
            <person name="Salamov A."/>
            <person name="Andreopoulos B."/>
            <person name="Baker S."/>
            <person name="Barry K."/>
            <person name="Bills G."/>
            <person name="Bluhm B."/>
            <person name="Cannon C."/>
            <person name="Castanera R."/>
            <person name="Culley D."/>
            <person name="Daum C."/>
            <person name="Ezra D."/>
            <person name="Gonzalez J."/>
            <person name="Henrissat B."/>
            <person name="Kuo A."/>
            <person name="Liang C."/>
            <person name="Lipzen A."/>
            <person name="Lutzoni F."/>
            <person name="Magnuson J."/>
            <person name="Mondo S."/>
            <person name="Nolan M."/>
            <person name="Ohm R."/>
            <person name="Pangilinan J."/>
            <person name="Park H.-J."/>
            <person name="Ramirez L."/>
            <person name="Alfaro M."/>
            <person name="Sun H."/>
            <person name="Tritt A."/>
            <person name="Yoshinaga Y."/>
            <person name="Zwiers L.-H."/>
            <person name="Turgeon B."/>
            <person name="Goodwin S."/>
            <person name="Spatafora J."/>
            <person name="Crous P."/>
            <person name="Grigoriev I."/>
        </authorList>
    </citation>
    <scope>NUCLEOTIDE SEQUENCE</scope>
    <source>
        <strain evidence="2">CBS 123094</strain>
    </source>
</reference>
<accession>A0A6A5WMF5</accession>
<dbReference type="Pfam" id="PF12937">
    <property type="entry name" value="F-box-like"/>
    <property type="match status" value="1"/>
</dbReference>
<dbReference type="AlphaFoldDB" id="A0A6A5WMF5"/>
<protein>
    <recommendedName>
        <fullName evidence="1">F-box domain-containing protein</fullName>
    </recommendedName>
</protein>
<proteinExistence type="predicted"/>
<name>A0A6A5WMF5_9PLEO</name>